<accession>A0ABN4RC08</accession>
<dbReference type="Proteomes" id="UP000092661">
    <property type="component" value="Chromosome"/>
</dbReference>
<keyword evidence="3" id="KW-1185">Reference proteome</keyword>
<evidence type="ECO:0000313" key="2">
    <source>
        <dbReference type="EMBL" id="ANU09600.1"/>
    </source>
</evidence>
<proteinExistence type="predicted"/>
<evidence type="ECO:0000256" key="1">
    <source>
        <dbReference type="SAM" id="SignalP"/>
    </source>
</evidence>
<reference evidence="2" key="1">
    <citation type="submission" date="2016-10" db="EMBL/GenBank/DDBJ databases">
        <authorList>
            <person name="See-Too W.S."/>
        </authorList>
    </citation>
    <scope>NUCLEOTIDE SEQUENCE</scope>
    <source>
        <strain evidence="2">DSM 14505</strain>
    </source>
</reference>
<sequence>MKLKLSFLVGVLLLAARAYSEEQETAMEVKNINPQIEDLEDVSKTPPNLKVVVEGIKVSAILGTRAWSYFDKEENAMVSIEAETVSPAELAENQKAPSVDANAVIELEFEKEPDSYEVYIRGPKHRMKGPYSEVVLDESTGKMVYEFAAAWEQRTTDYVFSLSVE</sequence>
<name>A0ABN4RC08_9BACL</name>
<feature type="signal peptide" evidence="1">
    <location>
        <begin position="1"/>
        <end position="20"/>
    </location>
</feature>
<dbReference type="EMBL" id="CP016534">
    <property type="protein sequence ID" value="ANU09600.1"/>
    <property type="molecule type" value="Genomic_DNA"/>
</dbReference>
<gene>
    <name evidence="2" type="ORF">BBH88_04440</name>
</gene>
<keyword evidence="1" id="KW-0732">Signal</keyword>
<feature type="chain" id="PRO_5046687432" evidence="1">
    <location>
        <begin position="21"/>
        <end position="165"/>
    </location>
</feature>
<protein>
    <submittedName>
        <fullName evidence="2">Uncharacterized protein</fullName>
    </submittedName>
</protein>
<evidence type="ECO:0000313" key="3">
    <source>
        <dbReference type="Proteomes" id="UP000092661"/>
    </source>
</evidence>
<organism evidence="2 3">
    <name type="scientific">Planococcus antarcticus DSM 14505</name>
    <dbReference type="NCBI Taxonomy" id="1185653"/>
    <lineage>
        <taxon>Bacteria</taxon>
        <taxon>Bacillati</taxon>
        <taxon>Bacillota</taxon>
        <taxon>Bacilli</taxon>
        <taxon>Bacillales</taxon>
        <taxon>Caryophanaceae</taxon>
        <taxon>Planococcus</taxon>
    </lineage>
</organism>